<dbReference type="OrthoDB" id="406838at2759"/>
<dbReference type="GO" id="GO:0030198">
    <property type="term" value="P:extracellular matrix organization"/>
    <property type="evidence" value="ECO:0007669"/>
    <property type="project" value="TreeGrafter"/>
</dbReference>
<evidence type="ECO:0000256" key="1">
    <source>
        <dbReference type="ARBA" id="ARBA00010370"/>
    </source>
</evidence>
<feature type="compositionally biased region" description="Basic and acidic residues" evidence="16">
    <location>
        <begin position="335"/>
        <end position="344"/>
    </location>
</feature>
<evidence type="ECO:0000256" key="7">
    <source>
        <dbReference type="ARBA" id="ARBA00022833"/>
    </source>
</evidence>
<feature type="binding site" evidence="12">
    <location>
        <position position="401"/>
    </location>
    <ligand>
        <name>Ca(2+)</name>
        <dbReference type="ChEBI" id="CHEBI:29108"/>
        <label>4</label>
    </ligand>
</feature>
<dbReference type="GO" id="GO:0031012">
    <property type="term" value="C:extracellular matrix"/>
    <property type="evidence" value="ECO:0007669"/>
    <property type="project" value="InterPro"/>
</dbReference>
<dbReference type="Gene3D" id="2.110.10.10">
    <property type="entry name" value="Hemopexin-like domain"/>
    <property type="match status" value="1"/>
</dbReference>
<evidence type="ECO:0000256" key="9">
    <source>
        <dbReference type="ARBA" id="ARBA00023145"/>
    </source>
</evidence>
<organism evidence="19">
    <name type="scientific">Bactrocera dorsalis</name>
    <name type="common">Oriental fruit fly</name>
    <name type="synonym">Dacus dorsalis</name>
    <dbReference type="NCBI Taxonomy" id="27457"/>
    <lineage>
        <taxon>Eukaryota</taxon>
        <taxon>Metazoa</taxon>
        <taxon>Ecdysozoa</taxon>
        <taxon>Arthropoda</taxon>
        <taxon>Hexapoda</taxon>
        <taxon>Insecta</taxon>
        <taxon>Pterygota</taxon>
        <taxon>Neoptera</taxon>
        <taxon>Endopterygota</taxon>
        <taxon>Diptera</taxon>
        <taxon>Brachycera</taxon>
        <taxon>Muscomorpha</taxon>
        <taxon>Tephritoidea</taxon>
        <taxon>Tephritidae</taxon>
        <taxon>Bactrocera</taxon>
        <taxon>Bactrocera</taxon>
    </lineage>
</organism>
<evidence type="ECO:0000256" key="17">
    <source>
        <dbReference type="SAM" id="SignalP"/>
    </source>
</evidence>
<dbReference type="PANTHER" id="PTHR10201">
    <property type="entry name" value="MATRIX METALLOPROTEINASE"/>
    <property type="match status" value="1"/>
</dbReference>
<feature type="binding site" evidence="12">
    <location>
        <position position="403"/>
    </location>
    <ligand>
        <name>Ca(2+)</name>
        <dbReference type="ChEBI" id="CHEBI:29108"/>
        <label>5</label>
    </ligand>
</feature>
<dbReference type="GO" id="GO:0004222">
    <property type="term" value="F:metalloendopeptidase activity"/>
    <property type="evidence" value="ECO:0007669"/>
    <property type="project" value="InterPro"/>
</dbReference>
<dbReference type="InterPro" id="IPR018487">
    <property type="entry name" value="Hemopexin-like_repeat"/>
</dbReference>
<dbReference type="SMART" id="SM00235">
    <property type="entry name" value="ZnMc"/>
    <property type="match status" value="1"/>
</dbReference>
<feature type="binding site" evidence="12">
    <location>
        <position position="204"/>
    </location>
    <ligand>
        <name>Ca(2+)</name>
        <dbReference type="ChEBI" id="CHEBI:29108"/>
        <label>3</label>
    </ligand>
</feature>
<feature type="signal peptide" evidence="17">
    <location>
        <begin position="1"/>
        <end position="28"/>
    </location>
</feature>
<evidence type="ECO:0000256" key="13">
    <source>
        <dbReference type="PIRSR" id="PIRSR621190-3"/>
    </source>
</evidence>
<evidence type="ECO:0000256" key="10">
    <source>
        <dbReference type="PIRSR" id="PIRSR001191-1"/>
    </source>
</evidence>
<dbReference type="GO" id="GO:0005615">
    <property type="term" value="C:extracellular space"/>
    <property type="evidence" value="ECO:0007669"/>
    <property type="project" value="TreeGrafter"/>
</dbReference>
<keyword evidence="13" id="KW-1015">Disulfide bond</keyword>
<dbReference type="Pfam" id="PF00413">
    <property type="entry name" value="Peptidase_M10"/>
    <property type="match status" value="1"/>
</dbReference>
<evidence type="ECO:0000256" key="11">
    <source>
        <dbReference type="PIRSR" id="PIRSR001191-2"/>
    </source>
</evidence>
<reference evidence="20" key="2">
    <citation type="submission" date="2022-04" db="UniProtKB">
        <authorList>
            <consortium name="RefSeq"/>
        </authorList>
    </citation>
    <scope>IDENTIFICATION</scope>
    <source>
        <strain evidence="20">Punador</strain>
    </source>
</reference>
<sequence>MFRNSSITMPTIIALFVIMAELIAATEGVPRYHQYANNGKSAVSEDTVYNYLMEFDYLPKSDIETGALRTEEQLKDAIRKLQRFGNIPATGEIDEATQKLIHRPRCGVGDSTRTANFSPDNLQYGHHRMKRYVLQGPKWDKTDLTWSLVNWTMEDAPQIRRALTEALSVWAHSSKLTFREVRSDQADIQVLFARGDHGDGYKFDGPGMVLAHAFYPGVGRGGDAHFDADEKWHFTRGERGDSTNFLGVAVHEFGHSLGLGHSSDQNAIMYPWYHDNEVDINLPADDRNAIQQLYGSKDKTWGPFKPPTRPKTPPTTTTTTTTTTRRPLVYYPQNRHNEPYDPRRRYPYNNNPHQRDRKLPTTTTYRPRTDSPPHPTRTWYPPPQPTKPKKLKPDTCHTTYDAISIIRREIFIFRGQFLWRIGDHGLYPGYPTYTHRLWAELPKNFSKVDAVYENKDRKIVFFIGRYYYVFDSVTLVSGYPQPLTSLGLPQSLTHIDAAFVWGYNNRTYLTSGTLYWRLDEDTGRVELDYPRDMSIWRGIGYNIDAAFKYTNGKTYFFKGYGYWEFNDDLMEVAHPRPKLSARKWMHCPRLVNEVDEEQTWTAPLISERNETMVYYSPSSGASWNYAQRRMVFWISLFLISHRLWTNISWTTV</sequence>
<keyword evidence="5" id="KW-0677">Repeat</keyword>
<evidence type="ECO:0000256" key="16">
    <source>
        <dbReference type="SAM" id="MobiDB-lite"/>
    </source>
</evidence>
<dbReference type="PROSITE" id="PS51642">
    <property type="entry name" value="HEMOPEXIN_2"/>
    <property type="match status" value="4"/>
</dbReference>
<feature type="compositionally biased region" description="Low complexity" evidence="16">
    <location>
        <begin position="314"/>
        <end position="327"/>
    </location>
</feature>
<dbReference type="FunFam" id="3.40.390.10:FF:000091">
    <property type="entry name" value="Matrix metalloproteinase-16-like Protein"/>
    <property type="match status" value="1"/>
</dbReference>
<reference evidence="19" key="1">
    <citation type="journal article" date="2014" name="BMC Genomics">
        <title>Characterizing the developmental transcriptome of the oriental fruit fly, Bactrocera dorsalis (Diptera: Tephritidae) through comparative genomic analysis with Drosophila melanogaster utilizing modENCODE datasets.</title>
        <authorList>
            <person name="Geib S.M."/>
            <person name="Calla B."/>
            <person name="Hall B."/>
            <person name="Hou S."/>
            <person name="Manoukis N.C."/>
        </authorList>
    </citation>
    <scope>NUCLEOTIDE SEQUENCE</scope>
    <source>
        <strain evidence="19">Punador</strain>
    </source>
</reference>
<dbReference type="InterPro" id="IPR000585">
    <property type="entry name" value="Hemopexin-like_dom"/>
</dbReference>
<evidence type="ECO:0000256" key="3">
    <source>
        <dbReference type="ARBA" id="ARBA00022723"/>
    </source>
</evidence>
<feature type="binding site" evidence="12">
    <location>
        <position position="205"/>
    </location>
    <ligand>
        <name>Ca(2+)</name>
        <dbReference type="ChEBI" id="CHEBI:29108"/>
        <label>3</label>
    </ligand>
</feature>
<evidence type="ECO:0000256" key="8">
    <source>
        <dbReference type="ARBA" id="ARBA00023049"/>
    </source>
</evidence>
<keyword evidence="8" id="KW-0482">Metalloprotease</keyword>
<dbReference type="CDD" id="cd00094">
    <property type="entry name" value="HX"/>
    <property type="match status" value="1"/>
</dbReference>
<dbReference type="EMBL" id="GAKP01007484">
    <property type="protein sequence ID" value="JAC51468.1"/>
    <property type="molecule type" value="Transcribed_RNA"/>
</dbReference>
<evidence type="ECO:0000256" key="5">
    <source>
        <dbReference type="ARBA" id="ARBA00022737"/>
    </source>
</evidence>
<accession>A0A034WCE1</accession>
<evidence type="ECO:0000313" key="19">
    <source>
        <dbReference type="EMBL" id="JAC51468.1"/>
    </source>
</evidence>
<dbReference type="SMART" id="SM00120">
    <property type="entry name" value="HX"/>
    <property type="match status" value="4"/>
</dbReference>
<dbReference type="PANTHER" id="PTHR10201:SF291">
    <property type="entry name" value="MATRIX METALLOPROTEINASE 1, ISOFORM C-RELATED"/>
    <property type="match status" value="1"/>
</dbReference>
<feature type="binding site" evidence="12">
    <location>
        <position position="221"/>
    </location>
    <ligand>
        <name>Ca(2+)</name>
        <dbReference type="ChEBI" id="CHEBI:29108"/>
        <label>2</label>
    </ligand>
</feature>
<feature type="compositionally biased region" description="Pro residues" evidence="16">
    <location>
        <begin position="304"/>
        <end position="313"/>
    </location>
</feature>
<proteinExistence type="inferred from homology"/>
<keyword evidence="4 17" id="KW-0732">Signal</keyword>
<comment type="cofactor">
    <cofactor evidence="12">
        <name>Ca(2+)</name>
        <dbReference type="ChEBI" id="CHEBI:29108"/>
    </cofactor>
    <text evidence="12">Can bind about 5 Ca(2+) ions per subunit.</text>
</comment>
<comment type="similarity">
    <text evidence="1">Belongs to the peptidase M10A family.</text>
</comment>
<name>A0A034WCE1_BACDO</name>
<feature type="disulfide bond" evidence="13">
    <location>
        <begin position="396"/>
        <end position="587"/>
    </location>
</feature>
<dbReference type="Pfam" id="PF00045">
    <property type="entry name" value="Hemopexin"/>
    <property type="match status" value="3"/>
</dbReference>
<keyword evidence="3 11" id="KW-0479">Metal-binding</keyword>
<evidence type="ECO:0000256" key="4">
    <source>
        <dbReference type="ARBA" id="ARBA00022729"/>
    </source>
</evidence>
<feature type="modified residue" description="Phosphotyrosine; by PKDCC" evidence="14">
    <location>
        <position position="479"/>
    </location>
</feature>
<dbReference type="PRINTS" id="PR00138">
    <property type="entry name" value="MATRIXIN"/>
</dbReference>
<feature type="binding site" evidence="12">
    <location>
        <position position="212"/>
    </location>
    <ligand>
        <name>Zn(2+)</name>
        <dbReference type="ChEBI" id="CHEBI:29105"/>
        <label>1</label>
    </ligand>
</feature>
<dbReference type="Gene3D" id="3.40.390.10">
    <property type="entry name" value="Collagenase (Catalytic Domain)"/>
    <property type="match status" value="1"/>
</dbReference>
<dbReference type="InterPro" id="IPR006026">
    <property type="entry name" value="Peptidase_Metallo"/>
</dbReference>
<evidence type="ECO:0000256" key="15">
    <source>
        <dbReference type="PROSITE-ProRule" id="PRU01011"/>
    </source>
</evidence>
<feature type="binding site" evidence="11">
    <location>
        <position position="251"/>
    </location>
    <ligand>
        <name>Zn(2+)</name>
        <dbReference type="ChEBI" id="CHEBI:29105"/>
        <label>2</label>
        <note>catalytic</note>
    </ligand>
</feature>
<dbReference type="GO" id="GO:0030574">
    <property type="term" value="P:collagen catabolic process"/>
    <property type="evidence" value="ECO:0007669"/>
    <property type="project" value="TreeGrafter"/>
</dbReference>
<feature type="region of interest" description="Disordered" evidence="16">
    <location>
        <begin position="295"/>
        <end position="394"/>
    </location>
</feature>
<dbReference type="CDD" id="cd04278">
    <property type="entry name" value="ZnMc_MMP"/>
    <property type="match status" value="1"/>
</dbReference>
<feature type="chain" id="PRO_5044538553" evidence="17">
    <location>
        <begin position="29"/>
        <end position="652"/>
    </location>
</feature>
<comment type="cofactor">
    <cofactor evidence="12">
        <name>Zn(2+)</name>
        <dbReference type="ChEBI" id="CHEBI:29105"/>
    </cofactor>
    <text evidence="12">Binds 2 Zn(2+) ions per subunit.</text>
</comment>
<keyword evidence="2" id="KW-0645">Protease</keyword>
<feature type="binding site" evidence="12">
    <location>
        <position position="223"/>
    </location>
    <ligand>
        <name>Ca(2+)</name>
        <dbReference type="ChEBI" id="CHEBI:29108"/>
        <label>2</label>
    </ligand>
</feature>
<evidence type="ECO:0000256" key="12">
    <source>
        <dbReference type="PIRSR" id="PIRSR621190-2"/>
    </source>
</evidence>
<feature type="active site" evidence="10">
    <location>
        <position position="252"/>
    </location>
</feature>
<feature type="binding site" description="in inhibited form" evidence="12">
    <location>
        <position position="106"/>
    </location>
    <ligand>
        <name>Zn(2+)</name>
        <dbReference type="ChEBI" id="CHEBI:29105"/>
        <label>2</label>
        <note>catalytic</note>
    </ligand>
</feature>
<feature type="binding site" evidence="12">
    <location>
        <position position="449"/>
    </location>
    <ligand>
        <name>Ca(2+)</name>
        <dbReference type="ChEBI" id="CHEBI:29108"/>
        <label>4</label>
    </ligand>
</feature>
<feature type="binding site" evidence="12">
    <location>
        <position position="544"/>
    </location>
    <ligand>
        <name>Ca(2+)</name>
        <dbReference type="ChEBI" id="CHEBI:29108"/>
        <label>4</label>
    </ligand>
</feature>
<dbReference type="SUPFAM" id="SSF50923">
    <property type="entry name" value="Hemopexin-like domain"/>
    <property type="match status" value="1"/>
</dbReference>
<feature type="repeat" description="Hemopexin" evidence="15">
    <location>
        <begin position="492"/>
        <end position="539"/>
    </location>
</feature>
<feature type="binding site" evidence="12">
    <location>
        <position position="230"/>
    </location>
    <ligand>
        <name>Ca(2+)</name>
        <dbReference type="ChEBI" id="CHEBI:29108"/>
        <label>1</label>
    </ligand>
</feature>
<dbReference type="RefSeq" id="XP_019848486.1">
    <property type="nucleotide sequence ID" value="XM_019992927.2"/>
</dbReference>
<evidence type="ECO:0000259" key="18">
    <source>
        <dbReference type="SMART" id="SM00235"/>
    </source>
</evidence>
<dbReference type="InterPro" id="IPR033739">
    <property type="entry name" value="M10A_MMP"/>
</dbReference>
<feature type="compositionally biased region" description="Pro residues" evidence="16">
    <location>
        <begin position="370"/>
        <end position="386"/>
    </location>
</feature>
<keyword evidence="6" id="KW-0378">Hydrolase</keyword>
<feature type="repeat" description="Hemopexin" evidence="15">
    <location>
        <begin position="393"/>
        <end position="441"/>
    </location>
</feature>
<evidence type="ECO:0000256" key="2">
    <source>
        <dbReference type="ARBA" id="ARBA00022670"/>
    </source>
</evidence>
<feature type="repeat" description="Hemopexin" evidence="15">
    <location>
        <begin position="540"/>
        <end position="587"/>
    </location>
</feature>
<keyword evidence="9" id="KW-0865">Zymogen</keyword>
<evidence type="ECO:0000256" key="14">
    <source>
        <dbReference type="PIRSR" id="PIRSR621190-4"/>
    </source>
</evidence>
<dbReference type="SUPFAM" id="SSF55486">
    <property type="entry name" value="Metalloproteases ('zincins'), catalytic domain"/>
    <property type="match status" value="1"/>
</dbReference>
<evidence type="ECO:0000313" key="20">
    <source>
        <dbReference type="RefSeq" id="XP_019848486.1"/>
    </source>
</evidence>
<gene>
    <name evidence="19" type="primary">MMP16</name>
    <name evidence="20" type="synonym">LOC105233534</name>
</gene>
<dbReference type="GO" id="GO:0008270">
    <property type="term" value="F:zinc ion binding"/>
    <property type="evidence" value="ECO:0007669"/>
    <property type="project" value="InterPro"/>
</dbReference>
<feature type="binding site" evidence="12">
    <location>
        <position position="227"/>
    </location>
    <ligand>
        <name>Ca(2+)</name>
        <dbReference type="ChEBI" id="CHEBI:29108"/>
        <label>3</label>
    </ligand>
</feature>
<feature type="binding site" evidence="12">
    <location>
        <position position="197"/>
    </location>
    <ligand>
        <name>Zn(2+)</name>
        <dbReference type="ChEBI" id="CHEBI:29105"/>
        <label>1</label>
    </ligand>
</feature>
<dbReference type="GO" id="GO:0006508">
    <property type="term" value="P:proteolysis"/>
    <property type="evidence" value="ECO:0007669"/>
    <property type="project" value="UniProtKB-KW"/>
</dbReference>
<dbReference type="FunFam" id="2.110.10.10:FF:000018">
    <property type="entry name" value="Matrix metallopeptidase 25b"/>
    <property type="match status" value="1"/>
</dbReference>
<feature type="binding site" evidence="11">
    <location>
        <position position="261"/>
    </location>
    <ligand>
        <name>Zn(2+)</name>
        <dbReference type="ChEBI" id="CHEBI:29105"/>
        <label>2</label>
        <note>catalytic</note>
    </ligand>
</feature>
<feature type="binding site" evidence="12">
    <location>
        <position position="187"/>
    </location>
    <ligand>
        <name>Ca(2+)</name>
        <dbReference type="ChEBI" id="CHEBI:29108"/>
        <label>2</label>
    </ligand>
</feature>
<feature type="binding site" evidence="12">
    <location>
        <position position="498"/>
    </location>
    <ligand>
        <name>Ca(2+)</name>
        <dbReference type="ChEBI" id="CHEBI:29108"/>
        <label>5</label>
    </ligand>
</feature>
<dbReference type="InterPro" id="IPR036375">
    <property type="entry name" value="Hemopexin-like_dom_sf"/>
</dbReference>
<dbReference type="InterPro" id="IPR021190">
    <property type="entry name" value="Pept_M10A"/>
</dbReference>
<protein>
    <submittedName>
        <fullName evidence="19">Matrix metalloproteinase-16</fullName>
    </submittedName>
    <submittedName>
        <fullName evidence="20">matrix metalloproteinase-2 isoform X1</fullName>
    </submittedName>
</protein>
<dbReference type="InterPro" id="IPR001818">
    <property type="entry name" value="Pept_M10_metallopeptidase"/>
</dbReference>
<feature type="binding site" evidence="12">
    <location>
        <position position="199"/>
    </location>
    <ligand>
        <name>Zn(2+)</name>
        <dbReference type="ChEBI" id="CHEBI:29105"/>
        <label>1</label>
    </ligand>
</feature>
<dbReference type="InterPro" id="IPR036365">
    <property type="entry name" value="PGBD-like_sf"/>
</dbReference>
<feature type="domain" description="Peptidase metallopeptidase" evidence="18">
    <location>
        <begin position="135"/>
        <end position="296"/>
    </location>
</feature>
<keyword evidence="12" id="KW-0106">Calcium</keyword>
<keyword evidence="7 11" id="KW-0862">Zinc</keyword>
<feature type="binding site" evidence="12">
    <location>
        <position position="230"/>
    </location>
    <ligand>
        <name>Ca(2+)</name>
        <dbReference type="ChEBI" id="CHEBI:29108"/>
        <label>3</label>
    </ligand>
</feature>
<evidence type="ECO:0000256" key="6">
    <source>
        <dbReference type="ARBA" id="ARBA00022801"/>
    </source>
</evidence>
<dbReference type="InterPro" id="IPR024079">
    <property type="entry name" value="MetalloPept_cat_dom_sf"/>
</dbReference>
<dbReference type="SUPFAM" id="SSF47090">
    <property type="entry name" value="PGBD-like"/>
    <property type="match status" value="1"/>
</dbReference>
<feature type="binding site" evidence="11">
    <location>
        <position position="255"/>
    </location>
    <ligand>
        <name>Zn(2+)</name>
        <dbReference type="ChEBI" id="CHEBI:29105"/>
        <label>2</label>
        <note>catalytic</note>
    </ligand>
</feature>
<dbReference type="AlphaFoldDB" id="A0A034WCE1"/>
<dbReference type="PIRSF" id="PIRSF001191">
    <property type="entry name" value="Peptidase_M10A_matrix"/>
    <property type="match status" value="1"/>
</dbReference>
<feature type="binding site" evidence="12">
    <location>
        <position position="225"/>
    </location>
    <ligand>
        <name>Zn(2+)</name>
        <dbReference type="ChEBI" id="CHEBI:29105"/>
        <label>1</label>
    </ligand>
</feature>
<feature type="repeat" description="Hemopexin" evidence="15">
    <location>
        <begin position="445"/>
        <end position="490"/>
    </location>
</feature>
<feature type="binding site" evidence="12">
    <location>
        <position position="269"/>
    </location>
    <ligand>
        <name>Zn(2+)</name>
        <dbReference type="ChEBI" id="CHEBI:29105"/>
        <label>2</label>
        <note>catalytic</note>
    </ligand>
</feature>